<feature type="domain" description="Thioesterase" evidence="3">
    <location>
        <begin position="987"/>
        <end position="1054"/>
    </location>
</feature>
<dbReference type="Pfam" id="PF03061">
    <property type="entry name" value="4HBT"/>
    <property type="match status" value="1"/>
</dbReference>
<sequence length="1089" mass="116706">MSDNTKANDGPPTPVYDLTGHCSIIYNNTLYAYSSAGFQSLVLEEGEEWKKLPMDISLTGAQCVKTSDKLYVVGGSPNATAADWNYPGLMHYTFSTKRWDWQRSESWNTQNRQNHGATYLVGSDKILVYSGSQKTGDEGASPETFLFATKEPFAVQSFPSNGVPPSVRPMLMAWDTTSALMIGGGASNSATWTFSEDKGWQNLGVTLDAGIVNQESVQCTVQIGTDGSKVLQKFDMGVSPNKVERIVLLGEGGIVAKTGTTVGDKAKRNTIADWPTYNATEAPSNTRSGFTLAEGDDGMTVALGGNTQDPLSLFNAKENAWVNATAFFGGQQVISASETSSISTSSPTTTASLTASPSASATDSTGAAAAPPDNKSKMLTVLGATLGTIFGIAAVLIFILFCLKYRKNKVKKAQQAGYVGREKNRLSFADRGADFMKEAGGSVATYNLPQSNDSVTSLAIIQGKGGYGHKKNMASDASTAGLVKKPSPLAYSQEPYELAKFDLKPEPVEEKMVRQNSSRNPPANKSNGRSRSSGWSRYFANNEATNLAMPATNDNRSTFASDRSSMLSQSQYTNSRVPSQHPSPYVPPLEIPKFDGQRLSRVASGSPTLGSVQSLSLPHQPMQATLGRANSNGSSRNSALSHDEPHYFRNPVESWTPVGDDERPPSSAYTGSMVIEPNNNHKFDGASSYYPDDGNSFYPKSNFSSFYPGQGKNSLDVPDARGSTFTMFPSAQASSAHVEEMPQSKFSSMYPVPPRLGLDPQDRESTVTVFPGPHQPQTAQIETMPSPVQNTFHPGIPRVGHESTVTMFPGDPPGGPNPPNSKAGDNMSWLNLASETPTNTQIPTPPTATKRPPYIRFPIALALTLFTFGAGFIMAGAPAVESLRALANPPSDEETLTLFTPTSAEVAEIEKSIFTHPFTQSLLDDELYVASRPHLKIPEQLRAQNLTAGTLLGADKIAVPPLQFSTVDGSKFVSIQYLGSALCGHPGIVHGGLLGTLLDEGLARCCFPALPNKVGVTASLNITYKAPCMANQIVVLVAETTKVEGRKAWVKGRLETLPKSEGEKPVVLTEAEALFIEPRQAAQLKRVVV</sequence>
<evidence type="ECO:0000256" key="1">
    <source>
        <dbReference type="SAM" id="MobiDB-lite"/>
    </source>
</evidence>
<gene>
    <name evidence="4" type="ORF">M421DRAFT_3232</name>
</gene>
<dbReference type="GeneID" id="54346962"/>
<evidence type="ECO:0000313" key="4">
    <source>
        <dbReference type="EMBL" id="KAF1930965.1"/>
    </source>
</evidence>
<evidence type="ECO:0000313" key="5">
    <source>
        <dbReference type="Proteomes" id="UP000800082"/>
    </source>
</evidence>
<dbReference type="RefSeq" id="XP_033451213.1">
    <property type="nucleotide sequence ID" value="XM_033589315.1"/>
</dbReference>
<dbReference type="Gene3D" id="2.120.10.80">
    <property type="entry name" value="Kelch-type beta propeller"/>
    <property type="match status" value="1"/>
</dbReference>
<protein>
    <recommendedName>
        <fullName evidence="3">Thioesterase domain-containing protein</fullName>
    </recommendedName>
</protein>
<accession>A0A6A5RRI4</accession>
<name>A0A6A5RRI4_9PLEO</name>
<dbReference type="EMBL" id="ML978962">
    <property type="protein sequence ID" value="KAF1930965.1"/>
    <property type="molecule type" value="Genomic_DNA"/>
</dbReference>
<dbReference type="SUPFAM" id="SSF54637">
    <property type="entry name" value="Thioesterase/thiol ester dehydrase-isomerase"/>
    <property type="match status" value="1"/>
</dbReference>
<feature type="transmembrane region" description="Helical" evidence="2">
    <location>
        <begin position="381"/>
        <end position="403"/>
    </location>
</feature>
<feature type="region of interest" description="Disordered" evidence="1">
    <location>
        <begin position="339"/>
        <end position="372"/>
    </location>
</feature>
<proteinExistence type="predicted"/>
<feature type="compositionally biased region" description="Low complexity" evidence="1">
    <location>
        <begin position="526"/>
        <end position="537"/>
    </location>
</feature>
<feature type="region of interest" description="Disordered" evidence="1">
    <location>
        <begin position="624"/>
        <end position="665"/>
    </location>
</feature>
<dbReference type="InterPro" id="IPR052061">
    <property type="entry name" value="PTE-AB_protein"/>
</dbReference>
<keyword evidence="5" id="KW-1185">Reference proteome</keyword>
<feature type="compositionally biased region" description="Polar residues" evidence="1">
    <location>
        <begin position="552"/>
        <end position="582"/>
    </location>
</feature>
<dbReference type="PANTHER" id="PTHR47260">
    <property type="entry name" value="UPF0644 PROTEIN PB2B4.06"/>
    <property type="match status" value="1"/>
</dbReference>
<feature type="compositionally biased region" description="Low complexity" evidence="1">
    <location>
        <begin position="626"/>
        <end position="640"/>
    </location>
</feature>
<dbReference type="InterPro" id="IPR029069">
    <property type="entry name" value="HotDog_dom_sf"/>
</dbReference>
<evidence type="ECO:0000259" key="3">
    <source>
        <dbReference type="Pfam" id="PF03061"/>
    </source>
</evidence>
<dbReference type="OrthoDB" id="5352000at2759"/>
<feature type="region of interest" description="Disordered" evidence="1">
    <location>
        <begin position="509"/>
        <end position="586"/>
    </location>
</feature>
<feature type="compositionally biased region" description="Polar residues" evidence="1">
    <location>
        <begin position="514"/>
        <end position="525"/>
    </location>
</feature>
<dbReference type="AlphaFoldDB" id="A0A6A5RRI4"/>
<keyword evidence="2" id="KW-0812">Transmembrane</keyword>
<evidence type="ECO:0000256" key="2">
    <source>
        <dbReference type="SAM" id="Phobius"/>
    </source>
</evidence>
<dbReference type="PANTHER" id="PTHR47260:SF7">
    <property type="entry name" value="THIOESTERASE FAMILY PROTEIN (AFU_ORTHOLOGUE AFUA_1G10800)"/>
    <property type="match status" value="1"/>
</dbReference>
<dbReference type="InterPro" id="IPR015915">
    <property type="entry name" value="Kelch-typ_b-propeller"/>
</dbReference>
<dbReference type="Gene3D" id="3.10.129.10">
    <property type="entry name" value="Hotdog Thioesterase"/>
    <property type="match status" value="1"/>
</dbReference>
<dbReference type="Proteomes" id="UP000800082">
    <property type="component" value="Unassembled WGS sequence"/>
</dbReference>
<keyword evidence="2" id="KW-1133">Transmembrane helix</keyword>
<dbReference type="InterPro" id="IPR006683">
    <property type="entry name" value="Thioestr_dom"/>
</dbReference>
<organism evidence="4 5">
    <name type="scientific">Didymella exigua CBS 183.55</name>
    <dbReference type="NCBI Taxonomy" id="1150837"/>
    <lineage>
        <taxon>Eukaryota</taxon>
        <taxon>Fungi</taxon>
        <taxon>Dikarya</taxon>
        <taxon>Ascomycota</taxon>
        <taxon>Pezizomycotina</taxon>
        <taxon>Dothideomycetes</taxon>
        <taxon>Pleosporomycetidae</taxon>
        <taxon>Pleosporales</taxon>
        <taxon>Pleosporineae</taxon>
        <taxon>Didymellaceae</taxon>
        <taxon>Didymella</taxon>
    </lineage>
</organism>
<dbReference type="CDD" id="cd03443">
    <property type="entry name" value="PaaI_thioesterase"/>
    <property type="match status" value="1"/>
</dbReference>
<reference evidence="4" key="1">
    <citation type="journal article" date="2020" name="Stud. Mycol.">
        <title>101 Dothideomycetes genomes: a test case for predicting lifestyles and emergence of pathogens.</title>
        <authorList>
            <person name="Haridas S."/>
            <person name="Albert R."/>
            <person name="Binder M."/>
            <person name="Bloem J."/>
            <person name="Labutti K."/>
            <person name="Salamov A."/>
            <person name="Andreopoulos B."/>
            <person name="Baker S."/>
            <person name="Barry K."/>
            <person name="Bills G."/>
            <person name="Bluhm B."/>
            <person name="Cannon C."/>
            <person name="Castanera R."/>
            <person name="Culley D."/>
            <person name="Daum C."/>
            <person name="Ezra D."/>
            <person name="Gonzalez J."/>
            <person name="Henrissat B."/>
            <person name="Kuo A."/>
            <person name="Liang C."/>
            <person name="Lipzen A."/>
            <person name="Lutzoni F."/>
            <person name="Magnuson J."/>
            <person name="Mondo S."/>
            <person name="Nolan M."/>
            <person name="Ohm R."/>
            <person name="Pangilinan J."/>
            <person name="Park H.-J."/>
            <person name="Ramirez L."/>
            <person name="Alfaro M."/>
            <person name="Sun H."/>
            <person name="Tritt A."/>
            <person name="Yoshinaga Y."/>
            <person name="Zwiers L.-H."/>
            <person name="Turgeon B."/>
            <person name="Goodwin S."/>
            <person name="Spatafora J."/>
            <person name="Crous P."/>
            <person name="Grigoriev I."/>
        </authorList>
    </citation>
    <scope>NUCLEOTIDE SEQUENCE</scope>
    <source>
        <strain evidence="4">CBS 183.55</strain>
    </source>
</reference>
<feature type="transmembrane region" description="Helical" evidence="2">
    <location>
        <begin position="859"/>
        <end position="880"/>
    </location>
</feature>
<keyword evidence="2" id="KW-0472">Membrane</keyword>
<dbReference type="SUPFAM" id="SSF117281">
    <property type="entry name" value="Kelch motif"/>
    <property type="match status" value="1"/>
</dbReference>